<evidence type="ECO:0000313" key="1">
    <source>
        <dbReference type="EMBL" id="MBW6393462.1"/>
    </source>
</evidence>
<sequence length="63" mass="7567">MEIKSVFPGTGDLYVLRRIAKVLHSCSQIEWYFSLVCTYENHHFEWVLLEKLQVARLHILEIY</sequence>
<accession>A0ABS6ZTR0</accession>
<organism evidence="1 2">
    <name type="scientific">Billgrantia antri</name>
    <dbReference type="NCBI Taxonomy" id="2846777"/>
    <lineage>
        <taxon>Bacteria</taxon>
        <taxon>Pseudomonadati</taxon>
        <taxon>Pseudomonadota</taxon>
        <taxon>Gammaproteobacteria</taxon>
        <taxon>Oceanospirillales</taxon>
        <taxon>Halomonadaceae</taxon>
        <taxon>Billgrantia</taxon>
    </lineage>
</organism>
<comment type="caution">
    <text evidence="1">The sequence shown here is derived from an EMBL/GenBank/DDBJ whole genome shotgun (WGS) entry which is preliminary data.</text>
</comment>
<dbReference type="Proteomes" id="UP000769617">
    <property type="component" value="Unassembled WGS sequence"/>
</dbReference>
<protein>
    <submittedName>
        <fullName evidence="1">Uncharacterized protein</fullName>
    </submittedName>
</protein>
<reference evidence="1 2" key="1">
    <citation type="submission" date="2021-07" db="EMBL/GenBank/DDBJ databases">
        <authorList>
            <person name="So Y."/>
        </authorList>
    </citation>
    <scope>NUCLEOTIDE SEQUENCE [LARGE SCALE GENOMIC DNA]</scope>
    <source>
        <strain evidence="1 2">Y3S6</strain>
    </source>
</reference>
<name>A0ABS6ZTR0_9GAMM</name>
<evidence type="ECO:0000313" key="2">
    <source>
        <dbReference type="Proteomes" id="UP000769617"/>
    </source>
</evidence>
<dbReference type="EMBL" id="JAHYCA010000010">
    <property type="protein sequence ID" value="MBW6393462.1"/>
    <property type="molecule type" value="Genomic_DNA"/>
</dbReference>
<gene>
    <name evidence="1" type="ORF">KPL81_20120</name>
</gene>
<keyword evidence="2" id="KW-1185">Reference proteome</keyword>
<proteinExistence type="predicted"/>
<dbReference type="RefSeq" id="WP_219793644.1">
    <property type="nucleotide sequence ID" value="NZ_JAHYCA010000010.1"/>
</dbReference>